<evidence type="ECO:0000313" key="3">
    <source>
        <dbReference type="Proteomes" id="UP000238348"/>
    </source>
</evidence>
<proteinExistence type="predicted"/>
<dbReference type="AlphaFoldDB" id="A0A2L0EYW3"/>
<dbReference type="OrthoDB" id="1117601at2"/>
<evidence type="ECO:0000313" key="2">
    <source>
        <dbReference type="EMBL" id="AUX44466.1"/>
    </source>
</evidence>
<dbReference type="Proteomes" id="UP000238348">
    <property type="component" value="Chromosome"/>
</dbReference>
<protein>
    <submittedName>
        <fullName evidence="2">Uncharacterized protein</fullName>
    </submittedName>
</protein>
<feature type="compositionally biased region" description="Basic and acidic residues" evidence="1">
    <location>
        <begin position="73"/>
        <end position="85"/>
    </location>
</feature>
<reference evidence="2 3" key="1">
    <citation type="submission" date="2015-09" db="EMBL/GenBank/DDBJ databases">
        <title>Sorangium comparison.</title>
        <authorList>
            <person name="Zaburannyi N."/>
            <person name="Bunk B."/>
            <person name="Overmann J."/>
            <person name="Mueller R."/>
        </authorList>
    </citation>
    <scope>NUCLEOTIDE SEQUENCE [LARGE SCALE GENOMIC DNA]</scope>
    <source>
        <strain evidence="2 3">So ce26</strain>
    </source>
</reference>
<feature type="compositionally biased region" description="Pro residues" evidence="1">
    <location>
        <begin position="51"/>
        <end position="60"/>
    </location>
</feature>
<organism evidence="2 3">
    <name type="scientific">Sorangium cellulosum</name>
    <name type="common">Polyangium cellulosum</name>
    <dbReference type="NCBI Taxonomy" id="56"/>
    <lineage>
        <taxon>Bacteria</taxon>
        <taxon>Pseudomonadati</taxon>
        <taxon>Myxococcota</taxon>
        <taxon>Polyangia</taxon>
        <taxon>Polyangiales</taxon>
        <taxon>Polyangiaceae</taxon>
        <taxon>Sorangium</taxon>
    </lineage>
</organism>
<evidence type="ECO:0000256" key="1">
    <source>
        <dbReference type="SAM" id="MobiDB-lite"/>
    </source>
</evidence>
<gene>
    <name evidence="2" type="ORF">SOCE26_059300</name>
</gene>
<dbReference type="EMBL" id="CP012673">
    <property type="protein sequence ID" value="AUX44466.1"/>
    <property type="molecule type" value="Genomic_DNA"/>
</dbReference>
<accession>A0A2L0EYW3</accession>
<feature type="region of interest" description="Disordered" evidence="1">
    <location>
        <begin position="46"/>
        <end position="96"/>
    </location>
</feature>
<sequence length="221" mass="24181">MNDYAGRCGSCAAYTRVHEDPVRGRVGDCALEVYPPPIKATATCARYRPKGAPPPPPPPRAAGQPRGSGGRARAPERASLPERRTGAPAAPLRSTLPREIDIDMDIDEFRRVLREVLSEELGVGRAEMGGRWEGGELVLRPGKEGTAEKRIPLDVFFHKIVMLRDKLRVLEQKLNAHEGLSDAEKVQLQAYVTGCYGTLTTFNVLFARREDGFSGSGKDSD</sequence>
<name>A0A2L0EYW3_SORCE</name>